<comment type="caution">
    <text evidence="1">The sequence shown here is derived from an EMBL/GenBank/DDBJ whole genome shotgun (WGS) entry which is preliminary data.</text>
</comment>
<dbReference type="OrthoDB" id="7616637at2"/>
<dbReference type="RefSeq" id="WP_107323710.1">
    <property type="nucleotide sequence ID" value="NZ_NHSP01000068.1"/>
</dbReference>
<proteinExistence type="predicted"/>
<evidence type="ECO:0000313" key="2">
    <source>
        <dbReference type="Proteomes" id="UP000241899"/>
    </source>
</evidence>
<evidence type="ECO:0008006" key="3">
    <source>
        <dbReference type="Google" id="ProtNLM"/>
    </source>
</evidence>
<organism evidence="1 2">
    <name type="scientific">Phaeovulum veldkampii DSM 11550</name>
    <dbReference type="NCBI Taxonomy" id="1185920"/>
    <lineage>
        <taxon>Bacteria</taxon>
        <taxon>Pseudomonadati</taxon>
        <taxon>Pseudomonadota</taxon>
        <taxon>Alphaproteobacteria</taxon>
        <taxon>Rhodobacterales</taxon>
        <taxon>Paracoccaceae</taxon>
        <taxon>Phaeovulum</taxon>
    </lineage>
</organism>
<keyword evidence="2" id="KW-1185">Reference proteome</keyword>
<dbReference type="EMBL" id="PZKF01000003">
    <property type="protein sequence ID" value="PTE18972.1"/>
    <property type="molecule type" value="Genomic_DNA"/>
</dbReference>
<name>A0A2T4JM59_9RHOB</name>
<dbReference type="SUPFAM" id="SSF56059">
    <property type="entry name" value="Glutathione synthetase ATP-binding domain-like"/>
    <property type="match status" value="1"/>
</dbReference>
<reference evidence="1 2" key="1">
    <citation type="submission" date="2018-03" db="EMBL/GenBank/DDBJ databases">
        <title>Rhodobacter veldkampii.</title>
        <authorList>
            <person name="Meyer T.E."/>
            <person name="Miller S."/>
            <person name="Lodha T."/>
            <person name="Gandham S."/>
            <person name="Chintalapati S."/>
            <person name="Chintalapati V.R."/>
        </authorList>
    </citation>
    <scope>NUCLEOTIDE SEQUENCE [LARGE SCALE GENOMIC DNA]</scope>
    <source>
        <strain evidence="1 2">DSM 11550</strain>
    </source>
</reference>
<gene>
    <name evidence="1" type="ORF">C5F46_02105</name>
</gene>
<sequence>MIVVFIHELNRNPLLKMLASAKGRLPPITPVTYQQAFRRLAFPAGTLIFTDFEFLDGFGMMAAAAMADAALRRDPQTRVLNHPADAAERYALLRRLHRAGLNPVEVTRLDGGDRPTRYPVFLRLEDGCLGAETGLLHTAEDFDAALAHLRATQRPLKRRIAVSFEASADAEGGFRKYGAFRIGDAIIPQHILRSPDWVVKSSKGVSSAAFAAEELAFVRDNPHHEFLRQATDIGDLQFGRIDYTLRDGVPVIFEVNPNPTFPRFDRAGGERAERRELILARVAAAFAAIGPQGPAGGTIRFLPPKDCHRQIQTARWSGIGRRLWAARAWQLGRGGA</sequence>
<protein>
    <recommendedName>
        <fullName evidence="3">ATP-grasp domain-containing protein</fullName>
    </recommendedName>
</protein>
<dbReference type="Proteomes" id="UP000241899">
    <property type="component" value="Unassembled WGS sequence"/>
</dbReference>
<accession>A0A2T4JM59</accession>
<evidence type="ECO:0000313" key="1">
    <source>
        <dbReference type="EMBL" id="PTE18972.1"/>
    </source>
</evidence>
<dbReference type="AlphaFoldDB" id="A0A2T4JM59"/>